<evidence type="ECO:0000313" key="3">
    <source>
        <dbReference type="Proteomes" id="UP000239340"/>
    </source>
</evidence>
<dbReference type="EMBL" id="CP024310">
    <property type="protein sequence ID" value="AUX79286.1"/>
    <property type="molecule type" value="Genomic_DNA"/>
</dbReference>
<dbReference type="Proteomes" id="UP000239340">
    <property type="component" value="Plasmid pSfreNXT3c"/>
</dbReference>
<organism evidence="2 3">
    <name type="scientific">Rhizobium fredii</name>
    <name type="common">Sinorhizobium fredii</name>
    <dbReference type="NCBI Taxonomy" id="380"/>
    <lineage>
        <taxon>Bacteria</taxon>
        <taxon>Pseudomonadati</taxon>
        <taxon>Pseudomonadota</taxon>
        <taxon>Alphaproteobacteria</taxon>
        <taxon>Hyphomicrobiales</taxon>
        <taxon>Rhizobiaceae</taxon>
        <taxon>Sinorhizobium/Ensifer group</taxon>
        <taxon>Sinorhizobium</taxon>
    </lineage>
</organism>
<feature type="region of interest" description="Disordered" evidence="1">
    <location>
        <begin position="105"/>
        <end position="128"/>
    </location>
</feature>
<evidence type="ECO:0000256" key="1">
    <source>
        <dbReference type="SAM" id="MobiDB-lite"/>
    </source>
</evidence>
<geneLocation type="plasmid" evidence="3">
    <name>psfrenxt3c</name>
</geneLocation>
<dbReference type="AlphaFoldDB" id="A0A2L0HCU3"/>
<proteinExistence type="predicted"/>
<accession>A0A2L0HCU3</accession>
<sequence length="128" mass="14148">MLLRSEEFRKFLVTMRPDALPDLMAIKLRLRFDFSDKVLRDLIADSGSRLYQEIERNQNLADKGGYAVPEANVLLWFLFGDAKVATNSVPGSLLAMRSITRSAPEKTAAMPPISTTAPTASMTSDGQI</sequence>
<evidence type="ECO:0000313" key="2">
    <source>
        <dbReference type="EMBL" id="AUX79286.1"/>
    </source>
</evidence>
<reference evidence="2 3" key="1">
    <citation type="submission" date="2017-10" db="EMBL/GenBank/DDBJ databases">
        <title>Analysis of the genome sequences of Rhizobium populations associated to common bean (phaseolus vulgaris).</title>
        <authorList>
            <person name="Bustos P."/>
            <person name="Santamaria R.I."/>
            <person name="Miranda-Sanchez F."/>
            <person name="Perez-Carrascal O."/>
            <person name="Juarez S."/>
            <person name="Lozano L."/>
            <person name="Martinez-Flores I."/>
            <person name="Vinuesa P."/>
            <person name="Martinez-Romero E."/>
            <person name="Cevallos M.A."/>
            <person name="Romero D."/>
            <person name="Davila G."/>
            <person name="Gonzalez V."/>
        </authorList>
    </citation>
    <scope>NUCLEOTIDE SEQUENCE [LARGE SCALE GENOMIC DNA]</scope>
    <source>
        <strain evidence="2 3">NXT3</strain>
        <plasmid evidence="3">Plasmid psfrenxt3c</plasmid>
    </source>
</reference>
<dbReference type="RefSeq" id="WP_104840746.1">
    <property type="nucleotide sequence ID" value="NZ_CP024310.1"/>
</dbReference>
<protein>
    <submittedName>
        <fullName evidence="2">Uncharacterized protein</fullName>
    </submittedName>
</protein>
<feature type="compositionally biased region" description="Polar residues" evidence="1">
    <location>
        <begin position="113"/>
        <end position="128"/>
    </location>
</feature>
<keyword evidence="2" id="KW-0614">Plasmid</keyword>
<name>A0A2L0HCU3_RHIFR</name>
<gene>
    <name evidence="2" type="ORF">NXT3_PC00106</name>
</gene>